<protein>
    <submittedName>
        <fullName evidence="1">Thioredoxin</fullName>
    </submittedName>
</protein>
<dbReference type="eggNOG" id="COG0526">
    <property type="taxonomic scope" value="Bacteria"/>
</dbReference>
<evidence type="ECO:0000313" key="2">
    <source>
        <dbReference type="Proteomes" id="UP000015480"/>
    </source>
</evidence>
<gene>
    <name evidence="1" type="ORF">JCM7686_2679</name>
</gene>
<dbReference type="InterPro" id="IPR036249">
    <property type="entry name" value="Thioredoxin-like_sf"/>
</dbReference>
<dbReference type="HOGENOM" id="CLU_137861_1_0_5"/>
<reference evidence="1 2" key="1">
    <citation type="journal article" date="2014" name="BMC Genomics">
        <title>Architecture and functions of a multipartite genome of the methylotrophic bacterium Paracoccus aminophilus JCM 7686, containing primary and secondary chromids.</title>
        <authorList>
            <person name="Dziewit L."/>
            <person name="Czarnecki J."/>
            <person name="Wibberg D."/>
            <person name="Radlinska M."/>
            <person name="Mrozek P."/>
            <person name="Szymczak M."/>
            <person name="Schluter A."/>
            <person name="Puhler A."/>
            <person name="Bartosik D."/>
        </authorList>
    </citation>
    <scope>NUCLEOTIDE SEQUENCE [LARGE SCALE GENOMIC DNA]</scope>
    <source>
        <strain evidence="1">JCM 7686</strain>
    </source>
</reference>
<name>S5Y1X7_PARAH</name>
<dbReference type="Proteomes" id="UP000015480">
    <property type="component" value="Chromosome"/>
</dbReference>
<dbReference type="KEGG" id="pami:JCM7686_2679"/>
<dbReference type="AlphaFoldDB" id="S5Y1X7"/>
<dbReference type="STRING" id="1367847.JCM7686_2679"/>
<sequence>MIGRRGFLALGAGLIAAPAFAGAPLSRGVRLLMVVSRGCPFCAAWRREVGPGYASSTLGRIAPVAEVDLDGPWPDGLVIGARPDRTPTFILLRDGQEIDRLIGYDGPDSFRLALRGLLRSAGLLRG</sequence>
<evidence type="ECO:0000313" key="1">
    <source>
        <dbReference type="EMBL" id="AGT09735.1"/>
    </source>
</evidence>
<dbReference type="InterPro" id="IPR006311">
    <property type="entry name" value="TAT_signal"/>
</dbReference>
<keyword evidence="2" id="KW-1185">Reference proteome</keyword>
<dbReference type="Gene3D" id="3.40.30.10">
    <property type="entry name" value="Glutaredoxin"/>
    <property type="match status" value="1"/>
</dbReference>
<dbReference type="CDD" id="cd02947">
    <property type="entry name" value="TRX_family"/>
    <property type="match status" value="1"/>
</dbReference>
<dbReference type="SUPFAM" id="SSF52833">
    <property type="entry name" value="Thioredoxin-like"/>
    <property type="match status" value="1"/>
</dbReference>
<organism evidence="1 2">
    <name type="scientific">Paracoccus aminophilus JCM 7686</name>
    <dbReference type="NCBI Taxonomy" id="1367847"/>
    <lineage>
        <taxon>Bacteria</taxon>
        <taxon>Pseudomonadati</taxon>
        <taxon>Pseudomonadota</taxon>
        <taxon>Alphaproteobacteria</taxon>
        <taxon>Rhodobacterales</taxon>
        <taxon>Paracoccaceae</taxon>
        <taxon>Paracoccus</taxon>
    </lineage>
</organism>
<dbReference type="PROSITE" id="PS51318">
    <property type="entry name" value="TAT"/>
    <property type="match status" value="1"/>
</dbReference>
<dbReference type="RefSeq" id="WP_020951373.1">
    <property type="nucleotide sequence ID" value="NC_022041.1"/>
</dbReference>
<dbReference type="EMBL" id="CP006650">
    <property type="protein sequence ID" value="AGT09735.1"/>
    <property type="molecule type" value="Genomic_DNA"/>
</dbReference>
<dbReference type="PATRIC" id="fig|1367847.3.peg.2679"/>
<proteinExistence type="predicted"/>
<accession>S5Y1X7</accession>